<evidence type="ECO:0000256" key="1">
    <source>
        <dbReference type="SAM" id="MobiDB-lite"/>
    </source>
</evidence>
<dbReference type="AlphaFoldDB" id="A0A565AT45"/>
<protein>
    <submittedName>
        <fullName evidence="2">Uncharacterized protein</fullName>
    </submittedName>
</protein>
<proteinExistence type="predicted"/>
<dbReference type="EMBL" id="CABITT030000001">
    <property type="protein sequence ID" value="VVA92568.1"/>
    <property type="molecule type" value="Genomic_DNA"/>
</dbReference>
<evidence type="ECO:0000313" key="2">
    <source>
        <dbReference type="EMBL" id="VVA92568.1"/>
    </source>
</evidence>
<reference evidence="2" key="1">
    <citation type="submission" date="2019-07" db="EMBL/GenBank/DDBJ databases">
        <authorList>
            <person name="Dittberner H."/>
        </authorList>
    </citation>
    <scope>NUCLEOTIDE SEQUENCE [LARGE SCALE GENOMIC DNA]</scope>
</reference>
<feature type="region of interest" description="Disordered" evidence="1">
    <location>
        <begin position="1"/>
        <end position="34"/>
    </location>
</feature>
<name>A0A565AT45_9BRAS</name>
<keyword evidence="3" id="KW-1185">Reference proteome</keyword>
<comment type="caution">
    <text evidence="2">The sequence shown here is derived from an EMBL/GenBank/DDBJ whole genome shotgun (WGS) entry which is preliminary data.</text>
</comment>
<sequence>MFNTDVHAPQVEDIPEEDPSPKQASTVEENADSPGLAEVIESVKLLRKKLSEVLKDIHEKLDAQDKRIIVVEAFVNNTQDSVPDMDDEWRCNDVGYDFSFDRAEKYQEGADTTGKGAGSVGKEAEASK</sequence>
<accession>A0A565AT45</accession>
<feature type="region of interest" description="Disordered" evidence="1">
    <location>
        <begin position="107"/>
        <end position="128"/>
    </location>
</feature>
<gene>
    <name evidence="2" type="ORF">ANE_LOCUS3013</name>
</gene>
<organism evidence="2 3">
    <name type="scientific">Arabis nemorensis</name>
    <dbReference type="NCBI Taxonomy" id="586526"/>
    <lineage>
        <taxon>Eukaryota</taxon>
        <taxon>Viridiplantae</taxon>
        <taxon>Streptophyta</taxon>
        <taxon>Embryophyta</taxon>
        <taxon>Tracheophyta</taxon>
        <taxon>Spermatophyta</taxon>
        <taxon>Magnoliopsida</taxon>
        <taxon>eudicotyledons</taxon>
        <taxon>Gunneridae</taxon>
        <taxon>Pentapetalae</taxon>
        <taxon>rosids</taxon>
        <taxon>malvids</taxon>
        <taxon>Brassicales</taxon>
        <taxon>Brassicaceae</taxon>
        <taxon>Arabideae</taxon>
        <taxon>Arabis</taxon>
    </lineage>
</organism>
<dbReference type="Proteomes" id="UP000489600">
    <property type="component" value="Unassembled WGS sequence"/>
</dbReference>
<evidence type="ECO:0000313" key="3">
    <source>
        <dbReference type="Proteomes" id="UP000489600"/>
    </source>
</evidence>